<dbReference type="KEGG" id="sng:SNE_A12340"/>
<evidence type="ECO:0000313" key="1">
    <source>
        <dbReference type="EMBL" id="CCB89111.1"/>
    </source>
</evidence>
<evidence type="ECO:0000313" key="2">
    <source>
        <dbReference type="Proteomes" id="UP000000496"/>
    </source>
</evidence>
<dbReference type="STRING" id="331113.SNE_A12340"/>
<reference evidence="1 2" key="2">
    <citation type="journal article" date="2011" name="Mol. Biol. Evol.">
        <title>Unity in variety--the pan-genome of the Chlamydiae.</title>
        <authorList>
            <person name="Collingro A."/>
            <person name="Tischler P."/>
            <person name="Weinmaier T."/>
            <person name="Penz T."/>
            <person name="Heinz E."/>
            <person name="Brunham R.C."/>
            <person name="Read T.D."/>
            <person name="Bavoil P.M."/>
            <person name="Sachse K."/>
            <person name="Kahane S."/>
            <person name="Friedman M.G."/>
            <person name="Rattei T."/>
            <person name="Myers G.S."/>
            <person name="Horn M."/>
        </authorList>
    </citation>
    <scope>NUCLEOTIDE SEQUENCE [LARGE SCALE GENOMIC DNA]</scope>
    <source>
        <strain evidence="2">ATCC VR-1471 / Z</strain>
    </source>
</reference>
<gene>
    <name evidence="1" type="ordered locus">SNE_A12340</name>
</gene>
<dbReference type="RefSeq" id="WP_013943578.1">
    <property type="nucleotide sequence ID" value="NC_015713.1"/>
</dbReference>
<dbReference type="EMBL" id="FR872582">
    <property type="protein sequence ID" value="CCB89111.1"/>
    <property type="molecule type" value="Genomic_DNA"/>
</dbReference>
<dbReference type="AlphaFoldDB" id="F8L8I3"/>
<dbReference type="OrthoDB" id="9864905at2"/>
<accession>F8L8I3</accession>
<name>F8L8I3_SIMNZ</name>
<sequence>MTSIGNIGQLVYPEQLSPSIEQIYAKPALRALVDQVGKIQIKIADCEGHPAKWCWGDKTIKLDPKLHRSQVDLIASLVFELFNALQTAALEKAVETSSDVEKVVCSIEKIEYNSALLTNAAMQLIRVGDSEHDFSHVSSTFNIHYALNQISGHSEWLAKAYCPDQKFKGTFPIPLSELNQESRQLIGHLIRAKELGSQKIVCGKKVGFEDYIDALKQKAGSNDTYKKVLECINSLFPEVLLAEV</sequence>
<protein>
    <submittedName>
        <fullName evidence="1">Uncharacterized protein</fullName>
    </submittedName>
</protein>
<organism evidence="1 2">
    <name type="scientific">Simkania negevensis (strain ATCC VR-1471 / DSM 27360 / Z)</name>
    <dbReference type="NCBI Taxonomy" id="331113"/>
    <lineage>
        <taxon>Bacteria</taxon>
        <taxon>Pseudomonadati</taxon>
        <taxon>Chlamydiota</taxon>
        <taxon>Chlamydiia</taxon>
        <taxon>Parachlamydiales</taxon>
        <taxon>Simkaniaceae</taxon>
        <taxon>Simkania</taxon>
    </lineage>
</organism>
<dbReference type="Proteomes" id="UP000000496">
    <property type="component" value="Chromosome gsn.131"/>
</dbReference>
<reference key="1">
    <citation type="journal article" date="2011" name="Mol. Biol. Evol.">
        <title>Unity in variety -- the pan-genome of the Chlamydiae.</title>
        <authorList>
            <person name="Collingro A."/>
            <person name="Tischler P."/>
            <person name="Weinmaier T."/>
            <person name="Penz T."/>
            <person name="Heinz E."/>
            <person name="Brunham R.C."/>
            <person name="Read T.D."/>
            <person name="Bavoil P.M."/>
            <person name="Sachse K."/>
            <person name="Kahane S."/>
            <person name="Friedman M.G."/>
            <person name="Rattei T."/>
            <person name="Myers G.S.A."/>
            <person name="Horn M."/>
        </authorList>
    </citation>
    <scope>NUCLEOTIDE SEQUENCE</scope>
    <source>
        <strain>Z</strain>
    </source>
</reference>
<dbReference type="HOGENOM" id="CLU_1255254_0_0_0"/>
<keyword evidence="2" id="KW-1185">Reference proteome</keyword>
<proteinExistence type="predicted"/>